<protein>
    <submittedName>
        <fullName evidence="8">Sulfite exporter TauE/SafE family protein</fullName>
    </submittedName>
</protein>
<feature type="domain" description="Cytochrome C biogenesis protein transmembrane" evidence="7">
    <location>
        <begin position="9"/>
        <end position="173"/>
    </location>
</feature>
<evidence type="ECO:0000256" key="1">
    <source>
        <dbReference type="ARBA" id="ARBA00004141"/>
    </source>
</evidence>
<organism evidence="8 9">
    <name type="scientific">Nocardiopsis changdeensis</name>
    <dbReference type="NCBI Taxonomy" id="2831969"/>
    <lineage>
        <taxon>Bacteria</taxon>
        <taxon>Bacillati</taxon>
        <taxon>Actinomycetota</taxon>
        <taxon>Actinomycetes</taxon>
        <taxon>Streptosporangiales</taxon>
        <taxon>Nocardiopsidaceae</taxon>
        <taxon>Nocardiopsis</taxon>
    </lineage>
</organism>
<dbReference type="RefSeq" id="WP_220559506.1">
    <property type="nucleotide sequence ID" value="NZ_CP074133.1"/>
</dbReference>
<dbReference type="EMBL" id="CP074133">
    <property type="protein sequence ID" value="QUX24112.1"/>
    <property type="molecule type" value="Genomic_DNA"/>
</dbReference>
<comment type="subcellular location">
    <subcellularLocation>
        <location evidence="1">Membrane</location>
        <topology evidence="1">Multi-pass membrane protein</topology>
    </subcellularLocation>
</comment>
<evidence type="ECO:0000256" key="3">
    <source>
        <dbReference type="ARBA" id="ARBA00022692"/>
    </source>
</evidence>
<evidence type="ECO:0000313" key="8">
    <source>
        <dbReference type="EMBL" id="QUX24112.1"/>
    </source>
</evidence>
<feature type="transmembrane region" description="Helical" evidence="6">
    <location>
        <begin position="76"/>
        <end position="98"/>
    </location>
</feature>
<keyword evidence="9" id="KW-1185">Reference proteome</keyword>
<dbReference type="PANTHER" id="PTHR31272:SF4">
    <property type="entry name" value="CYTOCHROME C-TYPE BIOGENESIS PROTEIN HI_1454-RELATED"/>
    <property type="match status" value="1"/>
</dbReference>
<feature type="transmembrane region" description="Helical" evidence="6">
    <location>
        <begin position="195"/>
        <end position="217"/>
    </location>
</feature>
<sequence>MVTDIGFAAALAGGVLALLSPCSALLLPSFFGYAFRDPRRLVARTTVFYLGLCTSLVPLGAGSALVGRLVYGERELLIAVAGWLVIAFGVAQIAGLGFSSRLAQRIQGRLSGRRDTASVFVLGAVYGFAGFCSGPILGAVLTVAATGGTVRGALLLAAYALGMAAPLFLLALLWDRYDLGSRRWLRGRTFRVGPVEFHTTALLSGLLFIGVGVLFLVSDGTAALFGGTGRLDEAAHRLQEWIFGIGGSGADAVLLAALGLVLIAVGLRGRYRRDRREEDAAPSGPPAGDR</sequence>
<dbReference type="InterPro" id="IPR003834">
    <property type="entry name" value="Cyt_c_assmbl_TM_dom"/>
</dbReference>
<gene>
    <name evidence="8" type="ORF">KGD84_07315</name>
</gene>
<keyword evidence="4 6" id="KW-1133">Transmembrane helix</keyword>
<dbReference type="Proteomes" id="UP000676079">
    <property type="component" value="Chromosome"/>
</dbReference>
<dbReference type="Pfam" id="PF02683">
    <property type="entry name" value="DsbD_TM"/>
    <property type="match status" value="1"/>
</dbReference>
<evidence type="ECO:0000313" key="9">
    <source>
        <dbReference type="Proteomes" id="UP000676079"/>
    </source>
</evidence>
<reference evidence="8 9" key="1">
    <citation type="submission" date="2021-05" db="EMBL/GenBank/DDBJ databases">
        <title>Direct Submission.</title>
        <authorList>
            <person name="Li K."/>
            <person name="Gao J."/>
        </authorList>
    </citation>
    <scope>NUCLEOTIDE SEQUENCE [LARGE SCALE GENOMIC DNA]</scope>
    <source>
        <strain evidence="8 9">Mg02</strain>
    </source>
</reference>
<dbReference type="InterPro" id="IPR051790">
    <property type="entry name" value="Cytochrome_c-biogenesis_DsbD"/>
</dbReference>
<comment type="similarity">
    <text evidence="2">Belongs to the DsbD family.</text>
</comment>
<evidence type="ECO:0000256" key="2">
    <source>
        <dbReference type="ARBA" id="ARBA00006143"/>
    </source>
</evidence>
<evidence type="ECO:0000259" key="7">
    <source>
        <dbReference type="Pfam" id="PF02683"/>
    </source>
</evidence>
<dbReference type="PANTHER" id="PTHR31272">
    <property type="entry name" value="CYTOCHROME C-TYPE BIOGENESIS PROTEIN HI_1454-RELATED"/>
    <property type="match status" value="1"/>
</dbReference>
<accession>A0ABX8BSM5</accession>
<evidence type="ECO:0000256" key="5">
    <source>
        <dbReference type="ARBA" id="ARBA00023136"/>
    </source>
</evidence>
<keyword evidence="3 6" id="KW-0812">Transmembrane</keyword>
<feature type="transmembrane region" description="Helical" evidence="6">
    <location>
        <begin position="6"/>
        <end position="35"/>
    </location>
</feature>
<keyword evidence="5 6" id="KW-0472">Membrane</keyword>
<evidence type="ECO:0000256" key="6">
    <source>
        <dbReference type="SAM" id="Phobius"/>
    </source>
</evidence>
<feature type="transmembrane region" description="Helical" evidence="6">
    <location>
        <begin position="47"/>
        <end position="70"/>
    </location>
</feature>
<evidence type="ECO:0000256" key="4">
    <source>
        <dbReference type="ARBA" id="ARBA00022989"/>
    </source>
</evidence>
<name>A0ABX8BSM5_9ACTN</name>
<proteinExistence type="inferred from homology"/>
<feature type="transmembrane region" description="Helical" evidence="6">
    <location>
        <begin position="153"/>
        <end position="174"/>
    </location>
</feature>
<feature type="transmembrane region" description="Helical" evidence="6">
    <location>
        <begin position="119"/>
        <end position="141"/>
    </location>
</feature>
<feature type="transmembrane region" description="Helical" evidence="6">
    <location>
        <begin position="241"/>
        <end position="267"/>
    </location>
</feature>